<dbReference type="SUPFAM" id="SSF48452">
    <property type="entry name" value="TPR-like"/>
    <property type="match status" value="1"/>
</dbReference>
<dbReference type="EMBL" id="GEZM01053042">
    <property type="protein sequence ID" value="JAV74213.1"/>
    <property type="molecule type" value="Transcribed_RNA"/>
</dbReference>
<reference evidence="2" key="1">
    <citation type="journal article" date="2016" name="Sci. Rep.">
        <title>Molecular characterization of firefly nuptial gifts: a multi-omics approach sheds light on postcopulatory sexual selection.</title>
        <authorList>
            <person name="Al-Wathiqui N."/>
            <person name="Fallon T.R."/>
            <person name="South A."/>
            <person name="Weng J.K."/>
            <person name="Lewis S.M."/>
        </authorList>
    </citation>
    <scope>NUCLEOTIDE SEQUENCE</scope>
</reference>
<reference evidence="3" key="3">
    <citation type="submission" date="2019-08" db="EMBL/GenBank/DDBJ databases">
        <authorList>
            <consortium name="Photinus pyralis genome working group"/>
            <person name="Fallon T.R."/>
            <person name="Sander Lower S.E."/>
            <person name="Weng J.-K."/>
        </authorList>
    </citation>
    <scope>NUCLEOTIDE SEQUENCE</scope>
    <source>
        <strain evidence="3">1611_PpyrPB1</strain>
        <tissue evidence="3">Whole body</tissue>
    </source>
</reference>
<keyword evidence="4" id="KW-1185">Reference proteome</keyword>
<dbReference type="PANTHER" id="PTHR21520">
    <property type="entry name" value="GLUTAMATE-RICH PROTEIN 2"/>
    <property type="match status" value="1"/>
</dbReference>
<feature type="compositionally biased region" description="Low complexity" evidence="1">
    <location>
        <begin position="105"/>
        <end position="118"/>
    </location>
</feature>
<dbReference type="AlphaFoldDB" id="A0A1Y1LKQ1"/>
<dbReference type="InParanoid" id="A0A1Y1LKQ1"/>
<evidence type="ECO:0000313" key="4">
    <source>
        <dbReference type="Proteomes" id="UP000327044"/>
    </source>
</evidence>
<feature type="compositionally biased region" description="Basic and acidic residues" evidence="1">
    <location>
        <begin position="87"/>
        <end position="96"/>
    </location>
</feature>
<evidence type="ECO:0000256" key="1">
    <source>
        <dbReference type="SAM" id="MobiDB-lite"/>
    </source>
</evidence>
<dbReference type="Proteomes" id="UP000327044">
    <property type="component" value="Unassembled WGS sequence"/>
</dbReference>
<sequence>MTEDNGNVSLLKPTSSSEDLSEYTDADESISAPTEFLAEFLSAVMLKDYETALKYCKLILQYEPNNGTAKEFYPLIIAKLQQNKYNGNHEDEHNSDGEEEEEDSSSSNSSSESDSSEGSSEEQEEQEVEQGADKRSKGSSDGTTGSYSSLEDDEAELDQLAALAAKYHVDNADFGNGNKIYGSVNLKPMFDSKRGDNIKSTIDHVPFGTSSDSESPTEPVTQQTIAMLRAKVVPTKH</sequence>
<dbReference type="EMBL" id="VVIM01000002">
    <property type="protein sequence ID" value="KAB0802748.1"/>
    <property type="molecule type" value="Genomic_DNA"/>
</dbReference>
<name>A0A1Y1LKQ1_PHOPY</name>
<feature type="compositionally biased region" description="Acidic residues" evidence="1">
    <location>
        <begin position="119"/>
        <end position="130"/>
    </location>
</feature>
<feature type="compositionally biased region" description="Acidic residues" evidence="1">
    <location>
        <begin position="19"/>
        <end position="28"/>
    </location>
</feature>
<feature type="compositionally biased region" description="Polar residues" evidence="1">
    <location>
        <begin position="1"/>
        <end position="18"/>
    </location>
</feature>
<evidence type="ECO:0000313" key="3">
    <source>
        <dbReference type="EMBL" id="KAB0802748.1"/>
    </source>
</evidence>
<dbReference type="InterPro" id="IPR011990">
    <property type="entry name" value="TPR-like_helical_dom_sf"/>
</dbReference>
<reference evidence="3 4" key="2">
    <citation type="journal article" date="2018" name="Elife">
        <title>Firefly genomes illuminate parallel origins of bioluminescence in beetles.</title>
        <authorList>
            <person name="Fallon T.R."/>
            <person name="Lower S.E."/>
            <person name="Chang C.H."/>
            <person name="Bessho-Uehara M."/>
            <person name="Martin G.J."/>
            <person name="Bewick A.J."/>
            <person name="Behringer M."/>
            <person name="Debat H.J."/>
            <person name="Wong I."/>
            <person name="Day J.C."/>
            <person name="Suvorov A."/>
            <person name="Silva C.J."/>
            <person name="Stanger-Hall K.F."/>
            <person name="Hall D.W."/>
            <person name="Schmitz R.J."/>
            <person name="Nelson D.R."/>
            <person name="Lewis S.M."/>
            <person name="Shigenobu S."/>
            <person name="Bybee S.M."/>
            <person name="Larracuente A.M."/>
            <person name="Oba Y."/>
            <person name="Weng J.K."/>
        </authorList>
    </citation>
    <scope>NUCLEOTIDE SEQUENCE [LARGE SCALE GENOMIC DNA]</scope>
    <source>
        <strain evidence="3">1611_PpyrPB1</strain>
        <tissue evidence="3">Whole body</tissue>
    </source>
</reference>
<gene>
    <name evidence="3" type="ORF">PPYR_04934</name>
</gene>
<evidence type="ECO:0000313" key="2">
    <source>
        <dbReference type="EMBL" id="JAV74213.1"/>
    </source>
</evidence>
<protein>
    <submittedName>
        <fullName evidence="2">Uncharacterized protein</fullName>
    </submittedName>
</protein>
<accession>A0A1Y1LKQ1</accession>
<proteinExistence type="predicted"/>
<feature type="compositionally biased region" description="Low complexity" evidence="1">
    <location>
        <begin position="139"/>
        <end position="149"/>
    </location>
</feature>
<feature type="region of interest" description="Disordered" evidence="1">
    <location>
        <begin position="1"/>
        <end position="29"/>
    </location>
</feature>
<dbReference type="Gene3D" id="1.25.40.10">
    <property type="entry name" value="Tetratricopeptide repeat domain"/>
    <property type="match status" value="1"/>
</dbReference>
<feature type="region of interest" description="Disordered" evidence="1">
    <location>
        <begin position="86"/>
        <end position="152"/>
    </location>
</feature>
<dbReference type="InterPro" id="IPR026703">
    <property type="entry name" value="ERICH2"/>
</dbReference>
<dbReference type="PANTHER" id="PTHR21520:SF2">
    <property type="entry name" value="GLUTAMATE-RICH PROTEIN 2"/>
    <property type="match status" value="1"/>
</dbReference>
<organism evidence="2">
    <name type="scientific">Photinus pyralis</name>
    <name type="common">Common eastern firefly</name>
    <name type="synonym">Lampyris pyralis</name>
    <dbReference type="NCBI Taxonomy" id="7054"/>
    <lineage>
        <taxon>Eukaryota</taxon>
        <taxon>Metazoa</taxon>
        <taxon>Ecdysozoa</taxon>
        <taxon>Arthropoda</taxon>
        <taxon>Hexapoda</taxon>
        <taxon>Insecta</taxon>
        <taxon>Pterygota</taxon>
        <taxon>Neoptera</taxon>
        <taxon>Endopterygota</taxon>
        <taxon>Coleoptera</taxon>
        <taxon>Polyphaga</taxon>
        <taxon>Elateriformia</taxon>
        <taxon>Elateroidea</taxon>
        <taxon>Lampyridae</taxon>
        <taxon>Lampyrinae</taxon>
        <taxon>Photinus</taxon>
    </lineage>
</organism>